<dbReference type="Gene3D" id="3.60.60.10">
    <property type="entry name" value="Penicillin V Acylase, Chain A"/>
    <property type="match status" value="1"/>
</dbReference>
<reference evidence="1 2" key="1">
    <citation type="journal article" date="2010" name="Stand. Genomic Sci.">
        <title>Complete genome sequence of Ignisphaera aggregans type strain (AQ1.S1).</title>
        <authorList>
            <person name="Goker M."/>
            <person name="Held B."/>
            <person name="Lapidus A."/>
            <person name="Nolan M."/>
            <person name="Spring S."/>
            <person name="Yasawong M."/>
            <person name="Lucas S."/>
            <person name="Glavina Del Rio T."/>
            <person name="Tice H."/>
            <person name="Cheng J.F."/>
            <person name="Goodwin L."/>
            <person name="Tapia R."/>
            <person name="Pitluck S."/>
            <person name="Liolios K."/>
            <person name="Ivanova N."/>
            <person name="Mavromatis K."/>
            <person name="Mikhailova N."/>
            <person name="Pati A."/>
            <person name="Chen A."/>
            <person name="Palaniappan K."/>
            <person name="Brambilla E."/>
            <person name="Land M."/>
            <person name="Hauser L."/>
            <person name="Chang Y.J."/>
            <person name="Jeffries C.D."/>
            <person name="Brettin T."/>
            <person name="Detter J.C."/>
            <person name="Han C."/>
            <person name="Rohde M."/>
            <person name="Sikorski J."/>
            <person name="Woyke T."/>
            <person name="Bristow J."/>
            <person name="Eisen J.A."/>
            <person name="Markowitz V."/>
            <person name="Hugenholtz P."/>
            <person name="Kyrpides N.C."/>
            <person name="Klenk H.P."/>
        </authorList>
    </citation>
    <scope>NUCLEOTIDE SEQUENCE [LARGE SCALE GENOMIC DNA]</scope>
    <source>
        <strain evidence="2">DSM 17230 / JCM 13409 / AQ1.S1</strain>
    </source>
</reference>
<evidence type="ECO:0008006" key="3">
    <source>
        <dbReference type="Google" id="ProtNLM"/>
    </source>
</evidence>
<dbReference type="KEGG" id="iag:Igag_1342"/>
<dbReference type="Proteomes" id="UP000001304">
    <property type="component" value="Chromosome"/>
</dbReference>
<dbReference type="Pfam" id="PF05742">
    <property type="entry name" value="TANGO2"/>
    <property type="match status" value="1"/>
</dbReference>
<accession>E0SQ14</accession>
<dbReference type="EMBL" id="CP002098">
    <property type="protein sequence ID" value="ADM28145.1"/>
    <property type="molecule type" value="Genomic_DNA"/>
</dbReference>
<protein>
    <recommendedName>
        <fullName evidence="3">NRDE family protein</fullName>
    </recommendedName>
</protein>
<evidence type="ECO:0000313" key="1">
    <source>
        <dbReference type="EMBL" id="ADM28145.1"/>
    </source>
</evidence>
<name>E0SQ14_IGNAA</name>
<dbReference type="InterPro" id="IPR008551">
    <property type="entry name" value="TANGO2"/>
</dbReference>
<dbReference type="AlphaFoldDB" id="E0SQ14"/>
<keyword evidence="2" id="KW-1185">Reference proteome</keyword>
<proteinExistence type="predicted"/>
<gene>
    <name evidence="1" type="ordered locus">Igag_1342</name>
</gene>
<sequence length="261" mass="29184">MCTLLFLYKVFSSYPIVALHNRYMPIGTQELHPQVISLRHRVYCPIDLGVRGTWIGFNDKGLFIAVTDQHTGGVRNPVKSRGILILNALGSCGNAGEAKEYIVNKLTGGGYRKGNFIIADENYAYHIIYDDTIIIRELKPGAHVSTNITLLPNMRISDEVREIAIHAEKRGRRALELARELIASLGADPDPEKIIDGLKTIARDHTYGETIDSICLHDSYWTTSSSTIVLLNTKNVKKSRILYCYGNPCKGRFNDYSNIIG</sequence>
<dbReference type="BioCyc" id="IAGG583356:GHAH-1325-MONOMER"/>
<evidence type="ECO:0000313" key="2">
    <source>
        <dbReference type="Proteomes" id="UP000001304"/>
    </source>
</evidence>
<dbReference type="HOGENOM" id="CLU_047037_2_0_2"/>
<organism evidence="1 2">
    <name type="scientific">Ignisphaera aggregans (strain DSM 17230 / JCM 13409 / AQ1.S1)</name>
    <dbReference type="NCBI Taxonomy" id="583356"/>
    <lineage>
        <taxon>Archaea</taxon>
        <taxon>Thermoproteota</taxon>
        <taxon>Thermoprotei</taxon>
        <taxon>Desulfurococcales</taxon>
        <taxon>Desulfurococcaceae</taxon>
        <taxon>Ignisphaera</taxon>
    </lineage>
</organism>